<dbReference type="RefSeq" id="WP_245128381.1">
    <property type="nucleotide sequence ID" value="NZ_JALJEJ010000001.1"/>
</dbReference>
<proteinExistence type="predicted"/>
<comment type="caution">
    <text evidence="2">The sequence shown here is derived from an EMBL/GenBank/DDBJ whole genome shotgun (WGS) entry which is preliminary data.</text>
</comment>
<reference evidence="2" key="1">
    <citation type="submission" date="2022-04" db="EMBL/GenBank/DDBJ databases">
        <title>Mucilaginibacter sp. RS28 isolated from freshwater.</title>
        <authorList>
            <person name="Ko S.-R."/>
        </authorList>
    </citation>
    <scope>NUCLEOTIDE SEQUENCE</scope>
    <source>
        <strain evidence="2">RS28</strain>
    </source>
</reference>
<name>A0A9X1X014_9SPHI</name>
<evidence type="ECO:0000313" key="2">
    <source>
        <dbReference type="EMBL" id="MCJ8208553.1"/>
    </source>
</evidence>
<dbReference type="Proteomes" id="UP001139450">
    <property type="component" value="Unassembled WGS sequence"/>
</dbReference>
<protein>
    <recommendedName>
        <fullName evidence="4">PTS sugar transporter subunit IIBC</fullName>
    </recommendedName>
</protein>
<evidence type="ECO:0008006" key="4">
    <source>
        <dbReference type="Google" id="ProtNLM"/>
    </source>
</evidence>
<gene>
    <name evidence="2" type="ORF">MUY27_02455</name>
</gene>
<evidence type="ECO:0000313" key="3">
    <source>
        <dbReference type="Proteomes" id="UP001139450"/>
    </source>
</evidence>
<keyword evidence="3" id="KW-1185">Reference proteome</keyword>
<organism evidence="2 3">
    <name type="scientific">Mucilaginibacter straminoryzae</name>
    <dbReference type="NCBI Taxonomy" id="2932774"/>
    <lineage>
        <taxon>Bacteria</taxon>
        <taxon>Pseudomonadati</taxon>
        <taxon>Bacteroidota</taxon>
        <taxon>Sphingobacteriia</taxon>
        <taxon>Sphingobacteriales</taxon>
        <taxon>Sphingobacteriaceae</taxon>
        <taxon>Mucilaginibacter</taxon>
    </lineage>
</organism>
<sequence>MQQVSYNKPAIFSDRKVSIELAMKVLKNNGINANADEAKVILDFLYLFAKVYENSDSSPKGKSNTEPLSEPIL</sequence>
<evidence type="ECO:0000256" key="1">
    <source>
        <dbReference type="SAM" id="MobiDB-lite"/>
    </source>
</evidence>
<dbReference type="EMBL" id="JALJEJ010000001">
    <property type="protein sequence ID" value="MCJ8208553.1"/>
    <property type="molecule type" value="Genomic_DNA"/>
</dbReference>
<accession>A0A9X1X014</accession>
<dbReference type="AlphaFoldDB" id="A0A9X1X014"/>
<feature type="region of interest" description="Disordered" evidence="1">
    <location>
        <begin position="54"/>
        <end position="73"/>
    </location>
</feature>
<feature type="compositionally biased region" description="Polar residues" evidence="1">
    <location>
        <begin position="54"/>
        <end position="67"/>
    </location>
</feature>